<keyword evidence="1" id="KW-0732">Signal</keyword>
<reference evidence="2 3" key="1">
    <citation type="journal article" date="2018" name="ACS Chem. Biol.">
        <title>Ketoreductase domain dysfunction expands chemodiversity: malyngamide biosynthesis in the cyanobacterium Okeania hirsuta.</title>
        <authorList>
            <person name="Moss N.A."/>
            <person name="Leao T."/>
            <person name="Rankin M."/>
            <person name="McCullough T.M."/>
            <person name="Qu P."/>
            <person name="Korobeynikov A."/>
            <person name="Smith J.L."/>
            <person name="Gerwick L."/>
            <person name="Gerwick W.H."/>
        </authorList>
    </citation>
    <scope>NUCLEOTIDE SEQUENCE [LARGE SCALE GENOMIC DNA]</scope>
    <source>
        <strain evidence="2 3">PAB10Feb10-1</strain>
    </source>
</reference>
<evidence type="ECO:0000313" key="2">
    <source>
        <dbReference type="EMBL" id="RQH46179.1"/>
    </source>
</evidence>
<feature type="chain" id="PRO_5018328470" evidence="1">
    <location>
        <begin position="30"/>
        <end position="301"/>
    </location>
</feature>
<dbReference type="AlphaFoldDB" id="A0A3N6RK35"/>
<proteinExistence type="predicted"/>
<sequence length="301" mass="31506">MLKTLANFSSLAAISTTMLSMVGVPVATAVTTADVIVVVDESGSMYNEHEWLGSMIPDLDEALQNDGVTNNRFGLVGFGSSLSTGYLGRSIPVGGSFFGTSAQFVTATNTLVHPGGFEDGYSAIDFALSNYSFRPGAAVKMILVTDEDRDNGNSSLNFTNILAALQRGSSPDDDILLNTVIDANFIGDALGISSNGKSYTADGMGGFNTTQLPSLSGIVTSSFRNTQMDYVDLALASGGAVWNLNKLRDGGLNATSFSNAFIDIKVEEITQSPEPVPERTSTLALVGLGVLGSMLGLPKQK</sequence>
<dbReference type="Proteomes" id="UP000269154">
    <property type="component" value="Unassembled WGS sequence"/>
</dbReference>
<comment type="caution">
    <text evidence="2">The sequence shown here is derived from an EMBL/GenBank/DDBJ whole genome shotgun (WGS) entry which is preliminary data.</text>
</comment>
<protein>
    <submittedName>
        <fullName evidence="2">PEP-CTERM sorting domain-containing protein</fullName>
    </submittedName>
</protein>
<organism evidence="2 3">
    <name type="scientific">Okeania hirsuta</name>
    <dbReference type="NCBI Taxonomy" id="1458930"/>
    <lineage>
        <taxon>Bacteria</taxon>
        <taxon>Bacillati</taxon>
        <taxon>Cyanobacteriota</taxon>
        <taxon>Cyanophyceae</taxon>
        <taxon>Oscillatoriophycideae</taxon>
        <taxon>Oscillatoriales</taxon>
        <taxon>Microcoleaceae</taxon>
        <taxon>Okeania</taxon>
    </lineage>
</organism>
<dbReference type="OrthoDB" id="454702at2"/>
<accession>A0A3N6RK35</accession>
<dbReference type="InterPro" id="IPR036465">
    <property type="entry name" value="vWFA_dom_sf"/>
</dbReference>
<dbReference type="EMBL" id="RCBY01000042">
    <property type="protein sequence ID" value="RQH46179.1"/>
    <property type="molecule type" value="Genomic_DNA"/>
</dbReference>
<dbReference type="Gene3D" id="3.40.50.410">
    <property type="entry name" value="von Willebrand factor, type A domain"/>
    <property type="match status" value="1"/>
</dbReference>
<dbReference type="RefSeq" id="WP_124145651.1">
    <property type="nucleotide sequence ID" value="NZ_CAWOKI010000106.1"/>
</dbReference>
<feature type="signal peptide" evidence="1">
    <location>
        <begin position="1"/>
        <end position="29"/>
    </location>
</feature>
<name>A0A3N6RK35_9CYAN</name>
<gene>
    <name evidence="2" type="ORF">D5R40_10135</name>
</gene>
<dbReference type="SUPFAM" id="SSF53300">
    <property type="entry name" value="vWA-like"/>
    <property type="match status" value="1"/>
</dbReference>
<evidence type="ECO:0000313" key="3">
    <source>
        <dbReference type="Proteomes" id="UP000269154"/>
    </source>
</evidence>
<evidence type="ECO:0000256" key="1">
    <source>
        <dbReference type="SAM" id="SignalP"/>
    </source>
</evidence>
<keyword evidence="3" id="KW-1185">Reference proteome</keyword>